<feature type="region of interest" description="Disordered" evidence="1">
    <location>
        <begin position="1059"/>
        <end position="1098"/>
    </location>
</feature>
<feature type="region of interest" description="Disordered" evidence="1">
    <location>
        <begin position="676"/>
        <end position="845"/>
    </location>
</feature>
<proteinExistence type="predicted"/>
<dbReference type="PANTHER" id="PTHR37283:SF1">
    <property type="entry name" value="PH DOMAIN-CONTAINING PROTEIN YHR131C"/>
    <property type="match status" value="1"/>
</dbReference>
<evidence type="ECO:0000313" key="3">
    <source>
        <dbReference type="Proteomes" id="UP000613580"/>
    </source>
</evidence>
<dbReference type="SUPFAM" id="SSF50729">
    <property type="entry name" value="PH domain-like"/>
    <property type="match status" value="1"/>
</dbReference>
<dbReference type="Gene3D" id="2.30.29.30">
    <property type="entry name" value="Pleckstrin-homology domain (PH domain)/Phosphotyrosine-binding domain (PTB)"/>
    <property type="match status" value="2"/>
</dbReference>
<feature type="region of interest" description="Disordered" evidence="1">
    <location>
        <begin position="32"/>
        <end position="54"/>
    </location>
</feature>
<feature type="compositionally biased region" description="Polar residues" evidence="1">
    <location>
        <begin position="546"/>
        <end position="559"/>
    </location>
</feature>
<feature type="compositionally biased region" description="Polar residues" evidence="1">
    <location>
        <begin position="423"/>
        <end position="440"/>
    </location>
</feature>
<feature type="compositionally biased region" description="Polar residues" evidence="1">
    <location>
        <begin position="172"/>
        <end position="187"/>
    </location>
</feature>
<feature type="compositionally biased region" description="Low complexity" evidence="1">
    <location>
        <begin position="1060"/>
        <end position="1088"/>
    </location>
</feature>
<feature type="compositionally biased region" description="Low complexity" evidence="1">
    <location>
        <begin position="560"/>
        <end position="573"/>
    </location>
</feature>
<dbReference type="InterPro" id="IPR011993">
    <property type="entry name" value="PH-like_dom_sf"/>
</dbReference>
<feature type="compositionally biased region" description="Low complexity" evidence="1">
    <location>
        <begin position="1126"/>
        <end position="1141"/>
    </location>
</feature>
<feature type="region of interest" description="Disordered" evidence="1">
    <location>
        <begin position="1110"/>
        <end position="1201"/>
    </location>
</feature>
<feature type="compositionally biased region" description="Polar residues" evidence="1">
    <location>
        <begin position="475"/>
        <end position="485"/>
    </location>
</feature>
<evidence type="ECO:0000313" key="2">
    <source>
        <dbReference type="EMBL" id="KAF7318876.1"/>
    </source>
</evidence>
<feature type="compositionally biased region" description="Low complexity" evidence="1">
    <location>
        <begin position="1156"/>
        <end position="1190"/>
    </location>
</feature>
<feature type="compositionally biased region" description="Low complexity" evidence="1">
    <location>
        <begin position="445"/>
        <end position="474"/>
    </location>
</feature>
<feature type="compositionally biased region" description="Polar residues" evidence="1">
    <location>
        <begin position="1089"/>
        <end position="1098"/>
    </location>
</feature>
<dbReference type="OrthoDB" id="5865767at2759"/>
<feature type="region of interest" description="Disordered" evidence="1">
    <location>
        <begin position="78"/>
        <end position="112"/>
    </location>
</feature>
<keyword evidence="3" id="KW-1185">Reference proteome</keyword>
<reference evidence="2" key="1">
    <citation type="submission" date="2020-05" db="EMBL/GenBank/DDBJ databases">
        <title>Mycena genomes resolve the evolution of fungal bioluminescence.</title>
        <authorList>
            <person name="Tsai I.J."/>
        </authorList>
    </citation>
    <scope>NUCLEOTIDE SEQUENCE</scope>
    <source>
        <strain evidence="2">110903Hualien_Pintung</strain>
    </source>
</reference>
<feature type="compositionally biased region" description="Pro residues" evidence="1">
    <location>
        <begin position="818"/>
        <end position="837"/>
    </location>
</feature>
<name>A0A8H6TKD7_MYCCL</name>
<feature type="compositionally biased region" description="Acidic residues" evidence="1">
    <location>
        <begin position="691"/>
        <end position="713"/>
    </location>
</feature>
<feature type="compositionally biased region" description="Pro residues" evidence="1">
    <location>
        <begin position="101"/>
        <end position="112"/>
    </location>
</feature>
<feature type="region of interest" description="Disordered" evidence="1">
    <location>
        <begin position="520"/>
        <end position="584"/>
    </location>
</feature>
<feature type="region of interest" description="Disordered" evidence="1">
    <location>
        <begin position="126"/>
        <end position="187"/>
    </location>
</feature>
<protein>
    <recommendedName>
        <fullName evidence="4">PH domain-containing protein</fullName>
    </recommendedName>
</protein>
<accession>A0A8H6TKD7</accession>
<evidence type="ECO:0000256" key="1">
    <source>
        <dbReference type="SAM" id="MobiDB-lite"/>
    </source>
</evidence>
<feature type="compositionally biased region" description="Low complexity" evidence="1">
    <location>
        <begin position="322"/>
        <end position="336"/>
    </location>
</feature>
<evidence type="ECO:0008006" key="4">
    <source>
        <dbReference type="Google" id="ProtNLM"/>
    </source>
</evidence>
<dbReference type="PANTHER" id="PTHR37283">
    <property type="entry name" value="PH DOMAIN-CONTAINING PROTEIN YHR131C"/>
    <property type="match status" value="1"/>
</dbReference>
<feature type="region of interest" description="Disordered" evidence="1">
    <location>
        <begin position="1263"/>
        <end position="1304"/>
    </location>
</feature>
<comment type="caution">
    <text evidence="2">The sequence shown here is derived from an EMBL/GenBank/DDBJ whole genome shotgun (WGS) entry which is preliminary data.</text>
</comment>
<gene>
    <name evidence="2" type="ORF">HMN09_00223200</name>
</gene>
<dbReference type="Proteomes" id="UP000613580">
    <property type="component" value="Unassembled WGS sequence"/>
</dbReference>
<feature type="compositionally biased region" description="Low complexity" evidence="1">
    <location>
        <begin position="774"/>
        <end position="791"/>
    </location>
</feature>
<sequence>MDRPRANSVMQVRPTQSAFQLRASKLFQKVSSKFTRSSPDPGGTHPQPFEGPYMRNAYSMDASVKPYMSQPVLGLMLAPVEDNGDSDGSDSPIRAEVLLPHRPPAPSRAIPPAPLSVEHVKELRLNTTSSPPVNLPIITPPTPVSPTEHAQPPSESSDTRRGSLPPLRRARSQTLSDGRNWSRPSSTVFGASAQSALSMGLAVALGDATQPMTTRIESSMSISTISSASSYATAQGSVLSTSSTIDPMSGRPSAILTGLPVLDRRETVRPQQPVEGLPPQPMDGLPPGAAHAVDPHHYSPISVSTMTPPLTPSEAATPKIQPAPFKPAAAPSPSTSRDPRRSSVASFASVTSLDSFATARSGGWSEDEAEGENPDEDDEGGQTPTVGDEAMDVVMPLELSGLSRESTLRGGQPPARERAETLRGNSAAPSVLLNSPTTSKIIDINTPSTPTATRSPAPSSNTPSPTNTAIPSSSMSTTVTYSPTTDAPPSPKGPFSPRSTMRTASLPPISTIPLVLPATAVPTQPPRSSVLLRASPSAGNLGGSGSPITPRTRTASAGYTPSPTSRSNTTSGTLPSRRPPSIPMSLHRYSMTFNPGAPLSPGESDMGRLSPSIIVRQPPLAIPVLKLPSISSPVVERPPTHSETVGRRSSVIFGPHGTHERETSKAVVRSMPALAMEGPSGLDRDAHDSDSENDDDIVGDEDGDEMDGEDDDESQNHSVDARNRDETESPFVPLRLDTTPFSLELGGLGLGLGPSLSSKGKGKERETAPLPFPVQLQSSQSSSKVSVLSSKTPMPAQHMRPSDYFSPRSPTGDGRTPLPVPSSPKVPRTVPMPPLPSPAGERPGMYKHASRSMVDLFVPLVEPEEEKPVAKEDERGEAPAYDGHGIQRASTIKRRRSMPEVSAAPPPYTSPLFLADAGLHPLAQIRITPREDEGREVLPSYSNSILLRSIMPRKMEFSAPGIQAKDRKWRRVLCELEGTAFRVYRCQGEGWWERRVGVRDIAQSNVGNAAAAAAAALKARGGASQASQENKLAQEEALLAPPSEGFTGDTGSTTELMLAPRSSISSSRSRASSTATSVSQQPPSSASSMDGSPTASRSKLNLGLGLLKARSHGRSKSDLPNPPRSPVSSRSSLSIPRPSFSGTSSAPISEMPTVGSSQLATSRSSTSLASSVSRTPASAAKGKQKASSSSETDVPEPDPNDLIRAYTLQHAESGLGNDYLKRKHVIRVRLEGEQFLLQARDVGDVVDWIEGLHCATNIALDLDERPMPKGPLFPRRRRRRNRPGTATASGAGSSEPPAVPPATT</sequence>
<feature type="region of interest" description="Disordered" evidence="1">
    <location>
        <begin position="270"/>
        <end position="505"/>
    </location>
</feature>
<organism evidence="2 3">
    <name type="scientific">Mycena chlorophos</name>
    <name type="common">Agaric fungus</name>
    <name type="synonym">Agaricus chlorophos</name>
    <dbReference type="NCBI Taxonomy" id="658473"/>
    <lineage>
        <taxon>Eukaryota</taxon>
        <taxon>Fungi</taxon>
        <taxon>Dikarya</taxon>
        <taxon>Basidiomycota</taxon>
        <taxon>Agaricomycotina</taxon>
        <taxon>Agaricomycetes</taxon>
        <taxon>Agaricomycetidae</taxon>
        <taxon>Agaricales</taxon>
        <taxon>Marasmiineae</taxon>
        <taxon>Mycenaceae</taxon>
        <taxon>Mycena</taxon>
    </lineage>
</organism>
<feature type="compositionally biased region" description="Acidic residues" evidence="1">
    <location>
        <begin position="365"/>
        <end position="380"/>
    </location>
</feature>
<dbReference type="EMBL" id="JACAZE010000003">
    <property type="protein sequence ID" value="KAF7318876.1"/>
    <property type="molecule type" value="Genomic_DNA"/>
</dbReference>
<feature type="compositionally biased region" description="Polar residues" evidence="1">
    <location>
        <begin position="344"/>
        <end position="355"/>
    </location>
</feature>